<dbReference type="PANTHER" id="PTHR42999:SF1">
    <property type="entry name" value="PENTAPEPTIDE REPEAT-CONTAINING PROTEIN"/>
    <property type="match status" value="1"/>
</dbReference>
<evidence type="ECO:0000313" key="2">
    <source>
        <dbReference type="Proteomes" id="UP000652567"/>
    </source>
</evidence>
<dbReference type="AlphaFoldDB" id="A0A928V2H1"/>
<dbReference type="Pfam" id="PF13599">
    <property type="entry name" value="Pentapeptide_4"/>
    <property type="match status" value="2"/>
</dbReference>
<evidence type="ECO:0000313" key="1">
    <source>
        <dbReference type="EMBL" id="MBE8717563.1"/>
    </source>
</evidence>
<dbReference type="PANTHER" id="PTHR42999">
    <property type="entry name" value="ANTIBIOTIC RESISTANCE PROTEIN MCBG"/>
    <property type="match status" value="1"/>
</dbReference>
<accession>A0A928V2H1</accession>
<dbReference type="InterPro" id="IPR052949">
    <property type="entry name" value="PA_immunity-related"/>
</dbReference>
<protein>
    <submittedName>
        <fullName evidence="1">Pentapeptide repeat-containing protein</fullName>
    </submittedName>
</protein>
<name>A0A928V2H1_9GAMM</name>
<reference evidence="1" key="1">
    <citation type="submission" date="2018-07" db="EMBL/GenBank/DDBJ databases">
        <title>Genome assembly of strain Ka43.</title>
        <authorList>
            <person name="Kukolya J."/>
            <person name="Nagy I."/>
            <person name="Horvath B."/>
            <person name="Toth A."/>
        </authorList>
    </citation>
    <scope>NUCLEOTIDE SEQUENCE</scope>
    <source>
        <strain evidence="1">KB43</strain>
    </source>
</reference>
<dbReference type="Proteomes" id="UP000652567">
    <property type="component" value="Unassembled WGS sequence"/>
</dbReference>
<dbReference type="RefSeq" id="WP_193909476.1">
    <property type="nucleotide sequence ID" value="NZ_PRDL01000001.1"/>
</dbReference>
<dbReference type="SUPFAM" id="SSF141571">
    <property type="entry name" value="Pentapeptide repeat-like"/>
    <property type="match status" value="1"/>
</dbReference>
<dbReference type="EMBL" id="PRDL01000001">
    <property type="protein sequence ID" value="MBE8717563.1"/>
    <property type="molecule type" value="Genomic_DNA"/>
</dbReference>
<keyword evidence="2" id="KW-1185">Reference proteome</keyword>
<organism evidence="1 2">
    <name type="scientific">Cellvibrio polysaccharolyticus</name>
    <dbReference type="NCBI Taxonomy" id="2082724"/>
    <lineage>
        <taxon>Bacteria</taxon>
        <taxon>Pseudomonadati</taxon>
        <taxon>Pseudomonadota</taxon>
        <taxon>Gammaproteobacteria</taxon>
        <taxon>Cellvibrionales</taxon>
        <taxon>Cellvibrionaceae</taxon>
        <taxon>Cellvibrio</taxon>
    </lineage>
</organism>
<comment type="caution">
    <text evidence="1">The sequence shown here is derived from an EMBL/GenBank/DDBJ whole genome shotgun (WGS) entry which is preliminary data.</text>
</comment>
<gene>
    <name evidence="1" type="ORF">C4F51_10215</name>
</gene>
<sequence length="198" mass="22785">MTFENQAEYFSRTFSGLDVAGEAFTEVTFEECTFGNCNFTDARFYKCKFIDCSFSACNLSNVQIPYSKFSDVSFNASKLVGVDWTKADWPRFNFISPLKFNECIINDSSFFGLDLIELTLEYCKAHDVDFRNGNFEKGQFCFTDFTNSLFMKTNLQEADFSEAKNYDIDIFNNTIKSARFTRMEALGLLTCLDIELID</sequence>
<dbReference type="Gene3D" id="2.160.20.80">
    <property type="entry name" value="E3 ubiquitin-protein ligase SopA"/>
    <property type="match status" value="1"/>
</dbReference>
<dbReference type="InterPro" id="IPR001646">
    <property type="entry name" value="5peptide_repeat"/>
</dbReference>
<proteinExistence type="predicted"/>